<dbReference type="KEGG" id="salf:SMD44_08107"/>
<feature type="region of interest" description="Disordered" evidence="1">
    <location>
        <begin position="29"/>
        <end position="49"/>
    </location>
</feature>
<name>A0A1Z1WQD2_9ACTN</name>
<keyword evidence="3" id="KW-1185">Reference proteome</keyword>
<accession>A0A1Z1WQD2</accession>
<sequence>MRRCVAWCPAGIDITEEVAALAAERDASACDQHTAYDDGSAHHDRGPQP</sequence>
<dbReference type="EMBL" id="CP021748">
    <property type="protein sequence ID" value="ARX88620.1"/>
    <property type="molecule type" value="Genomic_DNA"/>
</dbReference>
<evidence type="ECO:0000256" key="1">
    <source>
        <dbReference type="SAM" id="MobiDB-lite"/>
    </source>
</evidence>
<evidence type="ECO:0000313" key="2">
    <source>
        <dbReference type="EMBL" id="ARX88620.1"/>
    </source>
</evidence>
<evidence type="ECO:0000313" key="3">
    <source>
        <dbReference type="Proteomes" id="UP000195880"/>
    </source>
</evidence>
<organism evidence="2 3">
    <name type="scientific">Streptomyces alboflavus</name>
    <dbReference type="NCBI Taxonomy" id="67267"/>
    <lineage>
        <taxon>Bacteria</taxon>
        <taxon>Bacillati</taxon>
        <taxon>Actinomycetota</taxon>
        <taxon>Actinomycetes</taxon>
        <taxon>Kitasatosporales</taxon>
        <taxon>Streptomycetaceae</taxon>
        <taxon>Streptomyces</taxon>
    </lineage>
</organism>
<dbReference type="Proteomes" id="UP000195880">
    <property type="component" value="Chromosome"/>
</dbReference>
<proteinExistence type="predicted"/>
<gene>
    <name evidence="2" type="ORF">SMD44_08107</name>
</gene>
<protein>
    <submittedName>
        <fullName evidence="2">Uncharacterized protein</fullName>
    </submittedName>
</protein>
<reference evidence="2 3" key="1">
    <citation type="submission" date="2017-05" db="EMBL/GenBank/DDBJ databases">
        <title>Streptomyces alboflavus Genome sequencing and assembly.</title>
        <authorList>
            <person name="Wang Y."/>
            <person name="Du B."/>
            <person name="Ding Y."/>
            <person name="Liu H."/>
            <person name="Hou Q."/>
            <person name="Liu K."/>
            <person name="Wang C."/>
            <person name="Yao L."/>
        </authorList>
    </citation>
    <scope>NUCLEOTIDE SEQUENCE [LARGE SCALE GENOMIC DNA]</scope>
    <source>
        <strain evidence="2 3">MDJK44</strain>
    </source>
</reference>
<dbReference type="AlphaFoldDB" id="A0A1Z1WQD2"/>